<dbReference type="RefSeq" id="WP_019337508.1">
    <property type="nucleotide sequence ID" value="NZ_CP196974.1"/>
</dbReference>
<protein>
    <recommendedName>
        <fullName evidence="3">SMI1/KNR4 family protein</fullName>
    </recommendedName>
</protein>
<evidence type="ECO:0000313" key="1">
    <source>
        <dbReference type="EMBL" id="MBH1637953.1"/>
    </source>
</evidence>
<reference evidence="1" key="1">
    <citation type="submission" date="2020-11" db="EMBL/GenBank/DDBJ databases">
        <title>Enhanced detection system for hospital associated transmission using whole genome sequencing surveillance.</title>
        <authorList>
            <person name="Harrison L.H."/>
            <person name="Van Tyne D."/>
            <person name="Marsh J.W."/>
            <person name="Griffith M.P."/>
            <person name="Snyder D.J."/>
            <person name="Cooper V.S."/>
            <person name="Mustapha M."/>
        </authorList>
    </citation>
    <scope>NUCLEOTIDE SEQUENCE</scope>
    <source>
        <strain evidence="1">STEN00092</strain>
    </source>
</reference>
<name>A0AA41CF08_STEMA</name>
<evidence type="ECO:0000313" key="2">
    <source>
        <dbReference type="Proteomes" id="UP000616785"/>
    </source>
</evidence>
<dbReference type="EMBL" id="JADUNO010000001">
    <property type="protein sequence ID" value="MBH1637953.1"/>
    <property type="molecule type" value="Genomic_DNA"/>
</dbReference>
<sequence length="168" mass="18939">MARGINALFAVIDAIRAEWSKPRVAMHQHGACPFLLRSFFVERGAAISEDRRLQGCPAQLLAFWKVYASAELFKDEQFGQWGMEMLSVEDAHVQTTFLAGSRPLDFRSGDVVFGRFYGDSDLLVMNAFGTVLVCLPLDERKDWPEASDSLAGFLSRLHETQGSKYWEL</sequence>
<gene>
    <name evidence="1" type="ORF">I5U57_00650</name>
</gene>
<dbReference type="AlphaFoldDB" id="A0AA41CF08"/>
<comment type="caution">
    <text evidence="1">The sequence shown here is derived from an EMBL/GenBank/DDBJ whole genome shotgun (WGS) entry which is preliminary data.</text>
</comment>
<organism evidence="1 2">
    <name type="scientific">Stenotrophomonas maltophilia</name>
    <name type="common">Pseudomonas maltophilia</name>
    <name type="synonym">Xanthomonas maltophilia</name>
    <dbReference type="NCBI Taxonomy" id="40324"/>
    <lineage>
        <taxon>Bacteria</taxon>
        <taxon>Pseudomonadati</taxon>
        <taxon>Pseudomonadota</taxon>
        <taxon>Gammaproteobacteria</taxon>
        <taxon>Lysobacterales</taxon>
        <taxon>Lysobacteraceae</taxon>
        <taxon>Stenotrophomonas</taxon>
        <taxon>Stenotrophomonas maltophilia group</taxon>
    </lineage>
</organism>
<evidence type="ECO:0008006" key="3">
    <source>
        <dbReference type="Google" id="ProtNLM"/>
    </source>
</evidence>
<dbReference type="Proteomes" id="UP000616785">
    <property type="component" value="Unassembled WGS sequence"/>
</dbReference>
<proteinExistence type="predicted"/>
<accession>A0AA41CF08</accession>